<evidence type="ECO:0000256" key="5">
    <source>
        <dbReference type="ARBA" id="ARBA00022525"/>
    </source>
</evidence>
<dbReference type="InterPro" id="IPR000734">
    <property type="entry name" value="TAG_lipase"/>
</dbReference>
<comment type="subcellular location">
    <subcellularLocation>
        <location evidence="2">Secreted</location>
    </subcellularLocation>
</comment>
<dbReference type="SUPFAM" id="SSF53474">
    <property type="entry name" value="alpha/beta-Hydrolases"/>
    <property type="match status" value="1"/>
</dbReference>
<evidence type="ECO:0000256" key="7">
    <source>
        <dbReference type="ARBA" id="ARBA00023157"/>
    </source>
</evidence>
<evidence type="ECO:0000256" key="1">
    <source>
        <dbReference type="ARBA" id="ARBA00000111"/>
    </source>
</evidence>
<keyword evidence="9" id="KW-0732">Signal</keyword>
<keyword evidence="5" id="KW-0964">Secreted</keyword>
<dbReference type="GO" id="GO:0016042">
    <property type="term" value="P:lipid catabolic process"/>
    <property type="evidence" value="ECO:0007669"/>
    <property type="project" value="TreeGrafter"/>
</dbReference>
<reference evidence="11 12" key="1">
    <citation type="submission" date="2020-08" db="EMBL/GenBank/DDBJ databases">
        <title>Aphidius gifuensis genome sequencing and assembly.</title>
        <authorList>
            <person name="Du Z."/>
        </authorList>
    </citation>
    <scope>NUCLEOTIDE SEQUENCE [LARGE SCALE GENOMIC DNA]</scope>
    <source>
        <strain evidence="11">YNYX2018</strain>
        <tissue evidence="11">Adults</tissue>
    </source>
</reference>
<dbReference type="InterPro" id="IPR013818">
    <property type="entry name" value="Lipase"/>
</dbReference>
<comment type="catalytic activity">
    <reaction evidence="1">
        <text>a 1,2-diacyl-sn-glycero-3-phosphocholine + H2O = a 2-acyl-sn-glycero-3-phosphocholine + a fatty acid + H(+)</text>
        <dbReference type="Rhea" id="RHEA:18689"/>
        <dbReference type="ChEBI" id="CHEBI:15377"/>
        <dbReference type="ChEBI" id="CHEBI:15378"/>
        <dbReference type="ChEBI" id="CHEBI:28868"/>
        <dbReference type="ChEBI" id="CHEBI:57643"/>
        <dbReference type="ChEBI" id="CHEBI:57875"/>
        <dbReference type="EC" id="3.1.1.32"/>
    </reaction>
</comment>
<evidence type="ECO:0000313" key="12">
    <source>
        <dbReference type="Proteomes" id="UP000639338"/>
    </source>
</evidence>
<comment type="caution">
    <text evidence="11">The sequence shown here is derived from an EMBL/GenBank/DDBJ whole genome shotgun (WGS) entry which is preliminary data.</text>
</comment>
<feature type="signal peptide" evidence="9">
    <location>
        <begin position="1"/>
        <end position="24"/>
    </location>
</feature>
<evidence type="ECO:0000256" key="4">
    <source>
        <dbReference type="ARBA" id="ARBA00013179"/>
    </source>
</evidence>
<evidence type="ECO:0000256" key="8">
    <source>
        <dbReference type="RuleBase" id="RU004262"/>
    </source>
</evidence>
<evidence type="ECO:0000259" key="10">
    <source>
        <dbReference type="Pfam" id="PF00151"/>
    </source>
</evidence>
<dbReference type="GO" id="GO:0005615">
    <property type="term" value="C:extracellular space"/>
    <property type="evidence" value="ECO:0007669"/>
    <property type="project" value="TreeGrafter"/>
</dbReference>
<evidence type="ECO:0000256" key="9">
    <source>
        <dbReference type="SAM" id="SignalP"/>
    </source>
</evidence>
<dbReference type="GO" id="GO:0008970">
    <property type="term" value="F:phospholipase A1 activity"/>
    <property type="evidence" value="ECO:0007669"/>
    <property type="project" value="UniProtKB-EC"/>
</dbReference>
<protein>
    <recommendedName>
        <fullName evidence="4">phospholipase A1</fullName>
        <ecNumber evidence="4">3.1.1.32</ecNumber>
    </recommendedName>
</protein>
<organism evidence="11 12">
    <name type="scientific">Aphidius gifuensis</name>
    <name type="common">Parasitoid wasp</name>
    <dbReference type="NCBI Taxonomy" id="684658"/>
    <lineage>
        <taxon>Eukaryota</taxon>
        <taxon>Metazoa</taxon>
        <taxon>Ecdysozoa</taxon>
        <taxon>Arthropoda</taxon>
        <taxon>Hexapoda</taxon>
        <taxon>Insecta</taxon>
        <taxon>Pterygota</taxon>
        <taxon>Neoptera</taxon>
        <taxon>Endopterygota</taxon>
        <taxon>Hymenoptera</taxon>
        <taxon>Apocrita</taxon>
        <taxon>Ichneumonoidea</taxon>
        <taxon>Braconidae</taxon>
        <taxon>Aphidiinae</taxon>
        <taxon>Aphidius</taxon>
    </lineage>
</organism>
<feature type="domain" description="Lipase" evidence="10">
    <location>
        <begin position="25"/>
        <end position="324"/>
    </location>
</feature>
<comment type="similarity">
    <text evidence="3 8">Belongs to the AB hydrolase superfamily. Lipase family.</text>
</comment>
<dbReference type="PANTHER" id="PTHR11610:SF37">
    <property type="entry name" value="GH01208P"/>
    <property type="match status" value="1"/>
</dbReference>
<evidence type="ECO:0000256" key="6">
    <source>
        <dbReference type="ARBA" id="ARBA00022801"/>
    </source>
</evidence>
<gene>
    <name evidence="11" type="ORF">HCN44_011165</name>
</gene>
<keyword evidence="6" id="KW-0378">Hydrolase</keyword>
<dbReference type="PANTHER" id="PTHR11610">
    <property type="entry name" value="LIPASE"/>
    <property type="match status" value="1"/>
</dbReference>
<keyword evidence="7" id="KW-1015">Disulfide bond</keyword>
<dbReference type="InterPro" id="IPR029058">
    <property type="entry name" value="AB_hydrolase_fold"/>
</dbReference>
<dbReference type="EMBL" id="JACMRX010000003">
    <property type="protein sequence ID" value="KAF7993896.1"/>
    <property type="molecule type" value="Genomic_DNA"/>
</dbReference>
<dbReference type="EC" id="3.1.1.32" evidence="4"/>
<accession>A0A834XW45</accession>
<sequence>MIAKLEFFLNIIIIYGVLLIGVKSADETESNDQDSSEYIRQVNPEYADKIQIKVYTGKSNNTANVTDIPITDPAKIYEHIDKTKPLVYYAHGYIEHPSNESVQTIIEAYLKRGTDNIFIIDWSQLAAGGVDEVVGRIKDVAKIIARSLDEVVKLGLDIEKFHFVGHSMGAQVAGFVGRYSNNSIPRISGLDPAFPGFYYIGIGHIDKDSARFVDNIHTDRGYYGAPTDTGTVDFYANGGHRPQPGCEFIGRFLTPPDLCSHWRSWRFYAETVNNNTAFLATPCSNYAWYKLGWCNSNDKVYYGYASPTNIEGSYYFETGDKFPYSNIN</sequence>
<dbReference type="OrthoDB" id="199913at2759"/>
<dbReference type="Proteomes" id="UP000639338">
    <property type="component" value="Unassembled WGS sequence"/>
</dbReference>
<proteinExistence type="inferred from homology"/>
<dbReference type="AlphaFoldDB" id="A0A834XW45"/>
<dbReference type="PRINTS" id="PR00821">
    <property type="entry name" value="TAGLIPASE"/>
</dbReference>
<evidence type="ECO:0000256" key="2">
    <source>
        <dbReference type="ARBA" id="ARBA00004613"/>
    </source>
</evidence>
<evidence type="ECO:0000256" key="3">
    <source>
        <dbReference type="ARBA" id="ARBA00010701"/>
    </source>
</evidence>
<keyword evidence="12" id="KW-1185">Reference proteome</keyword>
<evidence type="ECO:0000313" key="11">
    <source>
        <dbReference type="EMBL" id="KAF7993896.1"/>
    </source>
</evidence>
<feature type="chain" id="PRO_5032348517" description="phospholipase A1" evidence="9">
    <location>
        <begin position="25"/>
        <end position="328"/>
    </location>
</feature>
<dbReference type="Gene3D" id="3.40.50.1820">
    <property type="entry name" value="alpha/beta hydrolase"/>
    <property type="match status" value="1"/>
</dbReference>
<name>A0A834XW45_APHGI</name>
<dbReference type="GO" id="GO:0017171">
    <property type="term" value="F:serine hydrolase activity"/>
    <property type="evidence" value="ECO:0007669"/>
    <property type="project" value="TreeGrafter"/>
</dbReference>
<dbReference type="Pfam" id="PF00151">
    <property type="entry name" value="Lipase"/>
    <property type="match status" value="1"/>
</dbReference>